<evidence type="ECO:0000313" key="2">
    <source>
        <dbReference type="EMBL" id="MBR7674116.1"/>
    </source>
</evidence>
<dbReference type="EMBL" id="JAGSMN010000300">
    <property type="protein sequence ID" value="MBR7674116.1"/>
    <property type="molecule type" value="Genomic_DNA"/>
</dbReference>
<keyword evidence="3" id="KW-1185">Reference proteome</keyword>
<name>A0A8T4IPA1_9ACTN</name>
<organism evidence="2 3">
    <name type="scientific">Streptomyces daliensis</name>
    <dbReference type="NCBI Taxonomy" id="299421"/>
    <lineage>
        <taxon>Bacteria</taxon>
        <taxon>Bacillati</taxon>
        <taxon>Actinomycetota</taxon>
        <taxon>Actinomycetes</taxon>
        <taxon>Kitasatosporales</taxon>
        <taxon>Streptomycetaceae</taxon>
        <taxon>Streptomyces</taxon>
    </lineage>
</organism>
<evidence type="ECO:0000313" key="3">
    <source>
        <dbReference type="Proteomes" id="UP000675554"/>
    </source>
</evidence>
<evidence type="ECO:0000256" key="1">
    <source>
        <dbReference type="SAM" id="MobiDB-lite"/>
    </source>
</evidence>
<feature type="region of interest" description="Disordered" evidence="1">
    <location>
        <begin position="1"/>
        <end position="23"/>
    </location>
</feature>
<dbReference type="Proteomes" id="UP000675554">
    <property type="component" value="Unassembled WGS sequence"/>
</dbReference>
<reference evidence="2" key="1">
    <citation type="submission" date="2021-04" db="EMBL/GenBank/DDBJ databases">
        <title>Sequencing of actinobacteria type strains.</title>
        <authorList>
            <person name="Nguyen G.-S."/>
            <person name="Wentzel A."/>
        </authorList>
    </citation>
    <scope>NUCLEOTIDE SEQUENCE</scope>
    <source>
        <strain evidence="2">DSM 42095</strain>
    </source>
</reference>
<comment type="caution">
    <text evidence="2">The sequence shown here is derived from an EMBL/GenBank/DDBJ whole genome shotgun (WGS) entry which is preliminary data.</text>
</comment>
<proteinExistence type="predicted"/>
<protein>
    <submittedName>
        <fullName evidence="2">Uncharacterized protein</fullName>
    </submittedName>
</protein>
<gene>
    <name evidence="2" type="ORF">KDA82_14045</name>
</gene>
<dbReference type="AlphaFoldDB" id="A0A8T4IPA1"/>
<accession>A0A8T4IPA1</accession>
<sequence length="67" mass="7053">MPTSPDPVPESAALSPNPPLPSAAEANAALRAFASGRTSWTPSALAELDRLRSTWQAAVRREIVRAA</sequence>